<dbReference type="InterPro" id="IPR011032">
    <property type="entry name" value="GroES-like_sf"/>
</dbReference>
<evidence type="ECO:0000256" key="6">
    <source>
        <dbReference type="ARBA" id="ARBA00022884"/>
    </source>
</evidence>
<organism evidence="9 10">
    <name type="scientific">Nezara viridula</name>
    <name type="common">Southern green stink bug</name>
    <name type="synonym">Cimex viridulus</name>
    <dbReference type="NCBI Taxonomy" id="85310"/>
    <lineage>
        <taxon>Eukaryota</taxon>
        <taxon>Metazoa</taxon>
        <taxon>Ecdysozoa</taxon>
        <taxon>Arthropoda</taxon>
        <taxon>Hexapoda</taxon>
        <taxon>Insecta</taxon>
        <taxon>Pterygota</taxon>
        <taxon>Neoptera</taxon>
        <taxon>Paraneoptera</taxon>
        <taxon>Hemiptera</taxon>
        <taxon>Heteroptera</taxon>
        <taxon>Panheteroptera</taxon>
        <taxon>Pentatomomorpha</taxon>
        <taxon>Pentatomoidea</taxon>
        <taxon>Pentatomidae</taxon>
        <taxon>Pentatominae</taxon>
        <taxon>Nezara</taxon>
    </lineage>
</organism>
<dbReference type="InterPro" id="IPR002364">
    <property type="entry name" value="Quin_OxRdtase/zeta-crystal_CS"/>
</dbReference>
<dbReference type="OrthoDB" id="203908at2759"/>
<dbReference type="Gene3D" id="3.90.180.10">
    <property type="entry name" value="Medium-chain alcohol dehydrogenases, catalytic domain"/>
    <property type="match status" value="1"/>
</dbReference>
<dbReference type="InterPro" id="IPR013149">
    <property type="entry name" value="ADH-like_C"/>
</dbReference>
<evidence type="ECO:0000256" key="4">
    <source>
        <dbReference type="ARBA" id="ARBA00022490"/>
    </source>
</evidence>
<dbReference type="SMART" id="SM00829">
    <property type="entry name" value="PKS_ER"/>
    <property type="match status" value="1"/>
</dbReference>
<evidence type="ECO:0000256" key="2">
    <source>
        <dbReference type="ARBA" id="ARBA00010371"/>
    </source>
</evidence>
<comment type="subcellular location">
    <subcellularLocation>
        <location evidence="1">Cytoplasm</location>
    </subcellularLocation>
</comment>
<keyword evidence="5" id="KW-0521">NADP</keyword>
<comment type="similarity">
    <text evidence="2">Belongs to the zinc-containing alcohol dehydrogenase family. Quinone oxidoreductase subfamily.</text>
</comment>
<comment type="subunit">
    <text evidence="3">Homotetramer.</text>
</comment>
<dbReference type="GO" id="GO:0008270">
    <property type="term" value="F:zinc ion binding"/>
    <property type="evidence" value="ECO:0007669"/>
    <property type="project" value="InterPro"/>
</dbReference>
<feature type="domain" description="Enoyl reductase (ER)" evidence="8">
    <location>
        <begin position="44"/>
        <end position="364"/>
    </location>
</feature>
<name>A0A9P0DZJ5_NEZVI</name>
<evidence type="ECO:0000256" key="1">
    <source>
        <dbReference type="ARBA" id="ARBA00004496"/>
    </source>
</evidence>
<dbReference type="SUPFAM" id="SSF50129">
    <property type="entry name" value="GroES-like"/>
    <property type="match status" value="1"/>
</dbReference>
<dbReference type="Proteomes" id="UP001152798">
    <property type="component" value="Chromosome 1"/>
</dbReference>
<dbReference type="EMBL" id="OV725077">
    <property type="protein sequence ID" value="CAH1389692.1"/>
    <property type="molecule type" value="Genomic_DNA"/>
</dbReference>
<evidence type="ECO:0000313" key="9">
    <source>
        <dbReference type="EMBL" id="CAH1389692.1"/>
    </source>
</evidence>
<reference evidence="9" key="1">
    <citation type="submission" date="2022-01" db="EMBL/GenBank/DDBJ databases">
        <authorList>
            <person name="King R."/>
        </authorList>
    </citation>
    <scope>NUCLEOTIDE SEQUENCE</scope>
</reference>
<dbReference type="FunFam" id="3.40.50.720:FF:000244">
    <property type="entry name" value="quinone oxidoreductase"/>
    <property type="match status" value="1"/>
</dbReference>
<dbReference type="InterPro" id="IPR051603">
    <property type="entry name" value="Zinc-ADH_QOR/CCCR"/>
</dbReference>
<evidence type="ECO:0000256" key="5">
    <source>
        <dbReference type="ARBA" id="ARBA00022857"/>
    </source>
</evidence>
<evidence type="ECO:0000313" key="10">
    <source>
        <dbReference type="Proteomes" id="UP001152798"/>
    </source>
</evidence>
<dbReference type="AlphaFoldDB" id="A0A9P0DZJ5"/>
<dbReference type="PANTHER" id="PTHR44154:SF1">
    <property type="entry name" value="QUINONE OXIDOREDUCTASE"/>
    <property type="match status" value="1"/>
</dbReference>
<gene>
    <name evidence="9" type="ORF">NEZAVI_LOCUS1044</name>
</gene>
<keyword evidence="6" id="KW-0694">RNA-binding</keyword>
<dbReference type="InterPro" id="IPR013154">
    <property type="entry name" value="ADH-like_N"/>
</dbReference>
<keyword evidence="10" id="KW-1185">Reference proteome</keyword>
<dbReference type="PANTHER" id="PTHR44154">
    <property type="entry name" value="QUINONE OXIDOREDUCTASE"/>
    <property type="match status" value="1"/>
</dbReference>
<dbReference type="Pfam" id="PF08240">
    <property type="entry name" value="ADH_N"/>
    <property type="match status" value="1"/>
</dbReference>
<dbReference type="Pfam" id="PF00107">
    <property type="entry name" value="ADH_zinc_N"/>
    <property type="match status" value="1"/>
</dbReference>
<dbReference type="PROSITE" id="PS01162">
    <property type="entry name" value="QOR_ZETA_CRYSTAL"/>
    <property type="match status" value="1"/>
</dbReference>
<dbReference type="GO" id="GO:0003960">
    <property type="term" value="F:quinone reductase (NADPH) activity"/>
    <property type="evidence" value="ECO:0007669"/>
    <property type="project" value="TreeGrafter"/>
</dbReference>
<keyword evidence="4" id="KW-0963">Cytoplasm</keyword>
<dbReference type="Gene3D" id="3.40.50.720">
    <property type="entry name" value="NAD(P)-binding Rossmann-like Domain"/>
    <property type="match status" value="1"/>
</dbReference>
<dbReference type="GO" id="GO:0070402">
    <property type="term" value="F:NADPH binding"/>
    <property type="evidence" value="ECO:0007669"/>
    <property type="project" value="TreeGrafter"/>
</dbReference>
<evidence type="ECO:0000259" key="8">
    <source>
        <dbReference type="SMART" id="SM00829"/>
    </source>
</evidence>
<dbReference type="InterPro" id="IPR036291">
    <property type="entry name" value="NAD(P)-bd_dom_sf"/>
</dbReference>
<dbReference type="CDD" id="cd08253">
    <property type="entry name" value="zeta_crystallin"/>
    <property type="match status" value="1"/>
</dbReference>
<dbReference type="SUPFAM" id="SSF51735">
    <property type="entry name" value="NAD(P)-binding Rossmann-fold domains"/>
    <property type="match status" value="1"/>
</dbReference>
<sequence length="368" mass="40280">MHWTCFLRILSVQPKNILNNGLNNFLSKRNCTSLMKAVLLKEYGSPDVLKLDRVPIPNKGNSEVLVRVKAAGINPVDLYMREGAFMSLPPLPTVLGKEVSGIIEEVGTDVKIFKIGDRVACCLPRNGGYAEYVTCHEKYLIPLSDKLTFSQGATLYVAYFVAYRALITTCRIKNNEHLLVHGGSGGVGIAAIQIAKSKGLKVSATAGTTKGMEMMKAVGADQVFNHKDKGYLLKMYASTEGKGFDVILENCADINLAKDFDVLNVNGRIAVVGTRGQIRQAPDKPKLISVNPRSLIYTEGKIQGVNLVRMTEEEFNEARTSVVNGVEEGWLKPVIGKEYALNQAPLAHKQLLSENIGSRGKIVFNLLL</sequence>
<dbReference type="GO" id="GO:0003730">
    <property type="term" value="F:mRNA 3'-UTR binding"/>
    <property type="evidence" value="ECO:0007669"/>
    <property type="project" value="TreeGrafter"/>
</dbReference>
<proteinExistence type="inferred from homology"/>
<evidence type="ECO:0000256" key="7">
    <source>
        <dbReference type="ARBA" id="ARBA00022990"/>
    </source>
</evidence>
<keyword evidence="7" id="KW-0007">Acetylation</keyword>
<protein>
    <recommendedName>
        <fullName evidence="8">Enoyl reductase (ER) domain-containing protein</fullName>
    </recommendedName>
</protein>
<accession>A0A9P0DZJ5</accession>
<evidence type="ECO:0000256" key="3">
    <source>
        <dbReference type="ARBA" id="ARBA00011881"/>
    </source>
</evidence>
<dbReference type="GO" id="GO:0005829">
    <property type="term" value="C:cytosol"/>
    <property type="evidence" value="ECO:0007669"/>
    <property type="project" value="TreeGrafter"/>
</dbReference>
<dbReference type="InterPro" id="IPR020843">
    <property type="entry name" value="ER"/>
</dbReference>